<dbReference type="EMBL" id="BAABGT010000101">
    <property type="protein sequence ID" value="GAA4557386.1"/>
    <property type="molecule type" value="Genomic_DNA"/>
</dbReference>
<gene>
    <name evidence="3" type="ORF">GCM10023175_61540</name>
</gene>
<feature type="compositionally biased region" description="Basic and acidic residues" evidence="1">
    <location>
        <begin position="56"/>
        <end position="76"/>
    </location>
</feature>
<keyword evidence="2" id="KW-0472">Membrane</keyword>
<evidence type="ECO:0008006" key="5">
    <source>
        <dbReference type="Google" id="ProtNLM"/>
    </source>
</evidence>
<feature type="transmembrane region" description="Helical" evidence="2">
    <location>
        <begin position="6"/>
        <end position="23"/>
    </location>
</feature>
<protein>
    <recommendedName>
        <fullName evidence="5">Secreted protein</fullName>
    </recommendedName>
</protein>
<keyword evidence="4" id="KW-1185">Reference proteome</keyword>
<keyword evidence="2" id="KW-0812">Transmembrane</keyword>
<evidence type="ECO:0000256" key="2">
    <source>
        <dbReference type="SAM" id="Phobius"/>
    </source>
</evidence>
<evidence type="ECO:0000313" key="3">
    <source>
        <dbReference type="EMBL" id="GAA4557386.1"/>
    </source>
</evidence>
<feature type="region of interest" description="Disordered" evidence="1">
    <location>
        <begin position="28"/>
        <end position="76"/>
    </location>
</feature>
<reference evidence="4" key="1">
    <citation type="journal article" date="2019" name="Int. J. Syst. Evol. Microbiol.">
        <title>The Global Catalogue of Microorganisms (GCM) 10K type strain sequencing project: providing services to taxonomists for standard genome sequencing and annotation.</title>
        <authorList>
            <consortium name="The Broad Institute Genomics Platform"/>
            <consortium name="The Broad Institute Genome Sequencing Center for Infectious Disease"/>
            <person name="Wu L."/>
            <person name="Ma J."/>
        </authorList>
    </citation>
    <scope>NUCLEOTIDE SEQUENCE [LARGE SCALE GENOMIC DNA]</scope>
    <source>
        <strain evidence="4">JCM 17906</strain>
    </source>
</reference>
<dbReference type="RefSeq" id="WP_345426289.1">
    <property type="nucleotide sequence ID" value="NZ_BAABGT010000101.1"/>
</dbReference>
<evidence type="ECO:0000313" key="4">
    <source>
        <dbReference type="Proteomes" id="UP001501598"/>
    </source>
</evidence>
<accession>A0ABP8S102</accession>
<keyword evidence="2" id="KW-1133">Transmembrane helix</keyword>
<organism evidence="3 4">
    <name type="scientific">Pseudonocardia xishanensis</name>
    <dbReference type="NCBI Taxonomy" id="630995"/>
    <lineage>
        <taxon>Bacteria</taxon>
        <taxon>Bacillati</taxon>
        <taxon>Actinomycetota</taxon>
        <taxon>Actinomycetes</taxon>
        <taxon>Pseudonocardiales</taxon>
        <taxon>Pseudonocardiaceae</taxon>
        <taxon>Pseudonocardia</taxon>
    </lineage>
</organism>
<evidence type="ECO:0000256" key="1">
    <source>
        <dbReference type="SAM" id="MobiDB-lite"/>
    </source>
</evidence>
<dbReference type="Proteomes" id="UP001501598">
    <property type="component" value="Unassembled WGS sequence"/>
</dbReference>
<sequence>MVLLYVVAFAGAAVIALLLWRAMNGDRAEIPRGTGAPRTSGPARRTRPTGPDDDPDFLRSLDESLRRDGEDPPAER</sequence>
<name>A0ABP8S102_9PSEU</name>
<comment type="caution">
    <text evidence="3">The sequence shown here is derived from an EMBL/GenBank/DDBJ whole genome shotgun (WGS) entry which is preliminary data.</text>
</comment>
<proteinExistence type="predicted"/>